<reference evidence="2" key="1">
    <citation type="journal article" date="2021" name="Proc. Natl. Acad. Sci. U.S.A.">
        <title>A Catalog of Tens of Thousands of Viruses from Human Metagenomes Reveals Hidden Associations with Chronic Diseases.</title>
        <authorList>
            <person name="Tisza M.J."/>
            <person name="Buck C.B."/>
        </authorList>
    </citation>
    <scope>NUCLEOTIDE SEQUENCE</scope>
    <source>
        <strain evidence="2">CtnsL8</strain>
    </source>
</reference>
<feature type="transmembrane region" description="Helical" evidence="1">
    <location>
        <begin position="48"/>
        <end position="70"/>
    </location>
</feature>
<protein>
    <submittedName>
        <fullName evidence="2">Uncharacterized protein</fullName>
    </submittedName>
</protein>
<accession>A0A8S5PP55</accession>
<sequence>MKQNNQSTSPKNYFRKSASIFLKSFVYFALGFYNLARRGYNKLTKNAVLAIYFASVAFLLIGWLITYANVKTRLTTQIWRSDSLKLKLDSINELNSKTAEYSKFVNK</sequence>
<organism evidence="2">
    <name type="scientific">Siphoviridae sp. ctnsL8</name>
    <dbReference type="NCBI Taxonomy" id="2825666"/>
    <lineage>
        <taxon>Viruses</taxon>
        <taxon>Duplodnaviria</taxon>
        <taxon>Heunggongvirae</taxon>
        <taxon>Uroviricota</taxon>
        <taxon>Caudoviricetes</taxon>
    </lineage>
</organism>
<keyword evidence="1" id="KW-0812">Transmembrane</keyword>
<name>A0A8S5PP55_9CAUD</name>
<dbReference type="EMBL" id="BK015467">
    <property type="protein sequence ID" value="DAE08309.1"/>
    <property type="molecule type" value="Genomic_DNA"/>
</dbReference>
<proteinExistence type="predicted"/>
<feature type="transmembrane region" description="Helical" evidence="1">
    <location>
        <begin position="20"/>
        <end position="36"/>
    </location>
</feature>
<keyword evidence="1" id="KW-1133">Transmembrane helix</keyword>
<keyword evidence="1" id="KW-0472">Membrane</keyword>
<evidence type="ECO:0000313" key="2">
    <source>
        <dbReference type="EMBL" id="DAE08309.1"/>
    </source>
</evidence>
<evidence type="ECO:0000256" key="1">
    <source>
        <dbReference type="SAM" id="Phobius"/>
    </source>
</evidence>